<dbReference type="GO" id="GO:0031011">
    <property type="term" value="C:Ino80 complex"/>
    <property type="evidence" value="ECO:0007669"/>
    <property type="project" value="InterPro"/>
</dbReference>
<dbReference type="PROSITE" id="PS50006">
    <property type="entry name" value="FHA_DOMAIN"/>
    <property type="match status" value="1"/>
</dbReference>
<dbReference type="Pfam" id="PF13325">
    <property type="entry name" value="MCRS_N"/>
    <property type="match status" value="1"/>
</dbReference>
<dbReference type="InterPro" id="IPR000253">
    <property type="entry name" value="FHA_dom"/>
</dbReference>
<feature type="region of interest" description="Disordered" evidence="1">
    <location>
        <begin position="153"/>
        <end position="178"/>
    </location>
</feature>
<evidence type="ECO:0000313" key="3">
    <source>
        <dbReference type="EMBL" id="JAV24263.1"/>
    </source>
</evidence>
<dbReference type="InterPro" id="IPR008984">
    <property type="entry name" value="SMAD_FHA_dom_sf"/>
</dbReference>
<dbReference type="GO" id="GO:0045944">
    <property type="term" value="P:positive regulation of transcription by RNA polymerase II"/>
    <property type="evidence" value="ECO:0007669"/>
    <property type="project" value="TreeGrafter"/>
</dbReference>
<evidence type="ECO:0000259" key="2">
    <source>
        <dbReference type="PROSITE" id="PS50006"/>
    </source>
</evidence>
<dbReference type="GO" id="GO:0071339">
    <property type="term" value="C:MLL1 complex"/>
    <property type="evidence" value="ECO:0007669"/>
    <property type="project" value="InterPro"/>
</dbReference>
<dbReference type="InterPro" id="IPR025999">
    <property type="entry name" value="MCRS_N"/>
</dbReference>
<evidence type="ECO:0000256" key="1">
    <source>
        <dbReference type="SAM" id="MobiDB-lite"/>
    </source>
</evidence>
<feature type="domain" description="FHA" evidence="2">
    <location>
        <begin position="418"/>
        <end position="474"/>
    </location>
</feature>
<dbReference type="CDD" id="cd22687">
    <property type="entry name" value="FHA_MCRS1"/>
    <property type="match status" value="1"/>
</dbReference>
<sequence>MDLNSSLRSDSQLDFSLNSSLDPGGDQKRRSSSRSIKRKRFDDEIVEFSLGLPPVQIKGGVPGNRTRTISQTLAFGSPAAPVPGGVAVAGTSSLQPTPQAVVSVSPATVEPPLVAPVPQIPVATIPQVPAATMPLPPSTVPNPATSLLQQLNSNASVNEKKKSLKSSSKKNKKKGGAQTLATKDLGRWKPVDDLALITGILQTNDLRMVHRGTKFSCKFTIQEMQARWYSLLYDEPISRIAVAAMRNLHPEVVENVQSKALYSVAEEELLGTIKSNSNPTLETFQELLDKNSTVFYQARTAKALLGHWQLMKQYSLLPDQSVQSLPKSDNILLSFSETEDLINDSDLVDNRDETLEIELALADRKSKKEIRSLENELSRWNVLVDSLTGVGLSPDFDSQTLAVLRGRLVRFLMRSREIVFGRSTKDATVDVDFALEGPACKVSRKQGTIKLRSNGDFFITNEGKRPLYIDGTALLYGNKARLNNNCVIEISSLRFIFLINHDLINAIRHESAKMNIPLN</sequence>
<dbReference type="SMART" id="SM00240">
    <property type="entry name" value="FHA"/>
    <property type="match status" value="1"/>
</dbReference>
<feature type="region of interest" description="Disordered" evidence="1">
    <location>
        <begin position="1"/>
        <end position="38"/>
    </location>
</feature>
<protein>
    <submittedName>
        <fullName evidence="3">Putative daxx-interacting protein</fullName>
    </submittedName>
</protein>
<dbReference type="Pfam" id="PF00498">
    <property type="entry name" value="FHA"/>
    <property type="match status" value="1"/>
</dbReference>
<dbReference type="GO" id="GO:0002151">
    <property type="term" value="F:G-quadruplex RNA binding"/>
    <property type="evidence" value="ECO:0007669"/>
    <property type="project" value="InterPro"/>
</dbReference>
<dbReference type="EMBL" id="GFDL01010782">
    <property type="protein sequence ID" value="JAV24263.1"/>
    <property type="molecule type" value="Transcribed_RNA"/>
</dbReference>
<proteinExistence type="predicted"/>
<dbReference type="InterPro" id="IPR037912">
    <property type="entry name" value="MCRS1"/>
</dbReference>
<dbReference type="SUPFAM" id="SSF49879">
    <property type="entry name" value="SMAD/FHA domain"/>
    <property type="match status" value="1"/>
</dbReference>
<feature type="compositionally biased region" description="Basic residues" evidence="1">
    <location>
        <begin position="162"/>
        <end position="175"/>
    </location>
</feature>
<dbReference type="PANTHER" id="PTHR13233:SF0">
    <property type="entry name" value="MICROSPHERULE PROTEIN 1"/>
    <property type="match status" value="1"/>
</dbReference>
<dbReference type="Gene3D" id="2.60.200.20">
    <property type="match status" value="1"/>
</dbReference>
<accession>A0A1Q3F9R9</accession>
<organism evidence="3">
    <name type="scientific">Culex tarsalis</name>
    <name type="common">Encephalitis mosquito</name>
    <dbReference type="NCBI Taxonomy" id="7177"/>
    <lineage>
        <taxon>Eukaryota</taxon>
        <taxon>Metazoa</taxon>
        <taxon>Ecdysozoa</taxon>
        <taxon>Arthropoda</taxon>
        <taxon>Hexapoda</taxon>
        <taxon>Insecta</taxon>
        <taxon>Pterygota</taxon>
        <taxon>Neoptera</taxon>
        <taxon>Endopterygota</taxon>
        <taxon>Diptera</taxon>
        <taxon>Nematocera</taxon>
        <taxon>Culicoidea</taxon>
        <taxon>Culicidae</taxon>
        <taxon>Culicinae</taxon>
        <taxon>Culicini</taxon>
        <taxon>Culex</taxon>
        <taxon>Culex</taxon>
    </lineage>
</organism>
<dbReference type="GO" id="GO:0044545">
    <property type="term" value="C:NSL complex"/>
    <property type="evidence" value="ECO:0007669"/>
    <property type="project" value="TreeGrafter"/>
</dbReference>
<feature type="compositionally biased region" description="Polar residues" evidence="1">
    <location>
        <begin position="1"/>
        <end position="21"/>
    </location>
</feature>
<reference evidence="3" key="1">
    <citation type="submission" date="2017-01" db="EMBL/GenBank/DDBJ databases">
        <title>A deep insight into the sialotranscriptome of adult male and female Cluex tarsalis mosquitoes.</title>
        <authorList>
            <person name="Ribeiro J.M."/>
            <person name="Moreira F."/>
            <person name="Bernard K.A."/>
            <person name="Calvo E."/>
        </authorList>
    </citation>
    <scope>NUCLEOTIDE SEQUENCE</scope>
    <source>
        <strain evidence="3">Kern County</strain>
        <tissue evidence="3">Salivary glands</tissue>
    </source>
</reference>
<dbReference type="AlphaFoldDB" id="A0A1Q3F9R9"/>
<dbReference type="PANTHER" id="PTHR13233">
    <property type="entry name" value="MICROSPHERULE PROTEIN 1"/>
    <property type="match status" value="1"/>
</dbReference>
<name>A0A1Q3F9R9_CULTA</name>